<protein>
    <submittedName>
        <fullName evidence="1">Uncharacterized protein</fullName>
    </submittedName>
</protein>
<dbReference type="OrthoDB" id="10635722at2759"/>
<sequence length="280" mass="31626">MSSTNSGLSSLKTLYSKSTWPYLYSLVPQLLPFAHYTQIQFSGPICHDSVKNTALYWRGENVSVDADSPKASTHSLMARLEPSVGWKMEGPTAGLNWSNSKDEAANPNAPITQSDEDVLEEIYDKCVMQNSVSLTTPNQEELQTLTVPQSPSATLSSTEKLTPSCDSFAETSRYCPLKSQYPKCRQCDSYQQASRVVRIMTRYDNIRNGGRIYYLCLNHEPGFIVFEDEWILNKSVPWGRGTGHGYRWYNLVEIHPGLSEALEETKDRFFKVPSCKLTEH</sequence>
<organism evidence="1 2">
    <name type="scientific">Hymenoscyphus albidus</name>
    <dbReference type="NCBI Taxonomy" id="595503"/>
    <lineage>
        <taxon>Eukaryota</taxon>
        <taxon>Fungi</taxon>
        <taxon>Dikarya</taxon>
        <taxon>Ascomycota</taxon>
        <taxon>Pezizomycotina</taxon>
        <taxon>Leotiomycetes</taxon>
        <taxon>Helotiales</taxon>
        <taxon>Helotiaceae</taxon>
        <taxon>Hymenoscyphus</taxon>
    </lineage>
</organism>
<comment type="caution">
    <text evidence="1">The sequence shown here is derived from an EMBL/GenBank/DDBJ whole genome shotgun (WGS) entry which is preliminary data.</text>
</comment>
<proteinExistence type="predicted"/>
<evidence type="ECO:0000313" key="2">
    <source>
        <dbReference type="Proteomes" id="UP000701801"/>
    </source>
</evidence>
<dbReference type="Proteomes" id="UP000701801">
    <property type="component" value="Unassembled WGS sequence"/>
</dbReference>
<evidence type="ECO:0000313" key="1">
    <source>
        <dbReference type="EMBL" id="CAG8974085.1"/>
    </source>
</evidence>
<accession>A0A9N9PZP1</accession>
<keyword evidence="2" id="KW-1185">Reference proteome</keyword>
<gene>
    <name evidence="1" type="ORF">HYALB_00011884</name>
</gene>
<dbReference type="EMBL" id="CAJVRM010000091">
    <property type="protein sequence ID" value="CAG8974085.1"/>
    <property type="molecule type" value="Genomic_DNA"/>
</dbReference>
<name>A0A9N9PZP1_9HELO</name>
<reference evidence="1" key="1">
    <citation type="submission" date="2021-07" db="EMBL/GenBank/DDBJ databases">
        <authorList>
            <person name="Durling M."/>
        </authorList>
    </citation>
    <scope>NUCLEOTIDE SEQUENCE</scope>
</reference>
<dbReference type="AlphaFoldDB" id="A0A9N9PZP1"/>